<gene>
    <name evidence="1" type="ORF">SEMRO_504_G155920.1</name>
</gene>
<organism evidence="1 2">
    <name type="scientific">Seminavis robusta</name>
    <dbReference type="NCBI Taxonomy" id="568900"/>
    <lineage>
        <taxon>Eukaryota</taxon>
        <taxon>Sar</taxon>
        <taxon>Stramenopiles</taxon>
        <taxon>Ochrophyta</taxon>
        <taxon>Bacillariophyta</taxon>
        <taxon>Bacillariophyceae</taxon>
        <taxon>Bacillariophycidae</taxon>
        <taxon>Naviculales</taxon>
        <taxon>Naviculaceae</taxon>
        <taxon>Seminavis</taxon>
    </lineage>
</organism>
<protein>
    <submittedName>
        <fullName evidence="1">Uncharacterized protein</fullName>
    </submittedName>
</protein>
<evidence type="ECO:0000313" key="1">
    <source>
        <dbReference type="EMBL" id="CAB9511803.1"/>
    </source>
</evidence>
<name>A0A9N8DZL4_9STRA</name>
<proteinExistence type="predicted"/>
<dbReference type="OrthoDB" id="10599051at2759"/>
<dbReference type="Proteomes" id="UP001153069">
    <property type="component" value="Unassembled WGS sequence"/>
</dbReference>
<sequence length="344" mass="38418">MTETNPALRGTDPSSAEAAGTAALLQALVPMVIPLICKQVSQSMIDDPGQTVLLNEEPLKEGDKAPVLQDIQLKLTSMALVDPDTLKSDMEKMPKFAWPEANRYAHLMKNQRMTVLDISALTLTILLGKGIEFAFPTVSTFGKKINLEVGCGGKNIGDDAYFELHIPKLRLWIVLNEQIIQPPSTKKHVYTKVYAALLGRPNLTPHVHINADRGKGDFFEMDLAEEGSLDEVVENVLMAFGPSEYKEEAEKDKKKTKDSWVGNALGKQIRKLLDKFVGLNENKPYELDMTESITDSVEGKPRQVADIEADLERIQQELEIAKKYYQEHPDEVKVAKDDEKKESN</sequence>
<dbReference type="AlphaFoldDB" id="A0A9N8DZL4"/>
<keyword evidence="2" id="KW-1185">Reference proteome</keyword>
<accession>A0A9N8DZL4</accession>
<dbReference type="EMBL" id="CAICTM010000503">
    <property type="protein sequence ID" value="CAB9511803.1"/>
    <property type="molecule type" value="Genomic_DNA"/>
</dbReference>
<evidence type="ECO:0000313" key="2">
    <source>
        <dbReference type="Proteomes" id="UP001153069"/>
    </source>
</evidence>
<reference evidence="1" key="1">
    <citation type="submission" date="2020-06" db="EMBL/GenBank/DDBJ databases">
        <authorList>
            <consortium name="Plant Systems Biology data submission"/>
        </authorList>
    </citation>
    <scope>NUCLEOTIDE SEQUENCE</scope>
    <source>
        <strain evidence="1">D6</strain>
    </source>
</reference>
<comment type="caution">
    <text evidence="1">The sequence shown here is derived from an EMBL/GenBank/DDBJ whole genome shotgun (WGS) entry which is preliminary data.</text>
</comment>